<dbReference type="PROSITE" id="PS01071">
    <property type="entry name" value="GRPE"/>
    <property type="match status" value="1"/>
</dbReference>
<dbReference type="FunFam" id="2.30.22.10:FF:000002">
    <property type="entry name" value="GrpE protein homolog"/>
    <property type="match status" value="1"/>
</dbReference>
<keyword evidence="7" id="KW-1185">Reference proteome</keyword>
<dbReference type="PANTHER" id="PTHR21237:SF23">
    <property type="entry name" value="GRPE PROTEIN HOMOLOG, MITOCHONDRIAL"/>
    <property type="match status" value="1"/>
</dbReference>
<dbReference type="Pfam" id="PF01025">
    <property type="entry name" value="GrpE"/>
    <property type="match status" value="1"/>
</dbReference>
<dbReference type="OrthoDB" id="201635at2759"/>
<dbReference type="GO" id="GO:0051082">
    <property type="term" value="F:unfolded protein binding"/>
    <property type="evidence" value="ECO:0007669"/>
    <property type="project" value="TreeGrafter"/>
</dbReference>
<proteinExistence type="inferred from homology"/>
<evidence type="ECO:0000256" key="5">
    <source>
        <dbReference type="RuleBase" id="RU004478"/>
    </source>
</evidence>
<dbReference type="OMA" id="QHELICH"/>
<evidence type="ECO:0000256" key="3">
    <source>
        <dbReference type="ARBA" id="ARBA00023186"/>
    </source>
</evidence>
<comment type="similarity">
    <text evidence="2 5">Belongs to the GrpE family.</text>
</comment>
<dbReference type="GO" id="GO:0001405">
    <property type="term" value="C:PAM complex, Tim23 associated import motor"/>
    <property type="evidence" value="ECO:0007669"/>
    <property type="project" value="TreeGrafter"/>
</dbReference>
<dbReference type="PRINTS" id="PR00773">
    <property type="entry name" value="GRPEPROTEIN"/>
</dbReference>
<protein>
    <recommendedName>
        <fullName evidence="4">GrpE protein homolog</fullName>
    </recommendedName>
</protein>
<dbReference type="PANTHER" id="PTHR21237">
    <property type="entry name" value="GRPE PROTEIN"/>
    <property type="match status" value="1"/>
</dbReference>
<name>A0A1Y2FWN6_PROLT</name>
<organism evidence="6 7">
    <name type="scientific">Protomyces lactucae-debilis</name>
    <dbReference type="NCBI Taxonomy" id="2754530"/>
    <lineage>
        <taxon>Eukaryota</taxon>
        <taxon>Fungi</taxon>
        <taxon>Dikarya</taxon>
        <taxon>Ascomycota</taxon>
        <taxon>Taphrinomycotina</taxon>
        <taxon>Taphrinomycetes</taxon>
        <taxon>Taphrinales</taxon>
        <taxon>Protomycetaceae</taxon>
        <taxon>Protomyces</taxon>
    </lineage>
</organism>
<dbReference type="CDD" id="cd00446">
    <property type="entry name" value="GrpE"/>
    <property type="match status" value="1"/>
</dbReference>
<evidence type="ECO:0000256" key="1">
    <source>
        <dbReference type="ARBA" id="ARBA00004305"/>
    </source>
</evidence>
<evidence type="ECO:0000313" key="6">
    <source>
        <dbReference type="EMBL" id="ORY87075.1"/>
    </source>
</evidence>
<evidence type="ECO:0000313" key="7">
    <source>
        <dbReference type="Proteomes" id="UP000193685"/>
    </source>
</evidence>
<feature type="non-terminal residue" evidence="6">
    <location>
        <position position="1"/>
    </location>
</feature>
<dbReference type="GO" id="GO:0030150">
    <property type="term" value="P:protein import into mitochondrial matrix"/>
    <property type="evidence" value="ECO:0007669"/>
    <property type="project" value="TreeGrafter"/>
</dbReference>
<dbReference type="RefSeq" id="XP_040727931.1">
    <property type="nucleotide sequence ID" value="XM_040867230.1"/>
</dbReference>
<dbReference type="InterPro" id="IPR009012">
    <property type="entry name" value="GrpE_head"/>
</dbReference>
<dbReference type="SUPFAM" id="SSF51064">
    <property type="entry name" value="Head domain of nucleotide exchange factor GrpE"/>
    <property type="match status" value="1"/>
</dbReference>
<dbReference type="GeneID" id="63783829"/>
<keyword evidence="4" id="KW-0496">Mitochondrion</keyword>
<sequence length="150" mass="17033">EKQAAALKDKYLRQVAETRNQQTRAERDVANAKDFAIQKFAKDLIESVDNFERALETVPKELREDKEKHPDLASLYGGLKMTEGILMRTLERHGLKRFTGMGEKFNPNQHEVLYEVPMPDKEAGTIFQVQSTGFTLNGRTIRAAKVGVVK</sequence>
<dbReference type="GO" id="GO:0042803">
    <property type="term" value="F:protein homodimerization activity"/>
    <property type="evidence" value="ECO:0007669"/>
    <property type="project" value="InterPro"/>
</dbReference>
<comment type="subcellular location">
    <subcellularLocation>
        <location evidence="1 4">Mitochondrion matrix</location>
    </subcellularLocation>
</comment>
<accession>A0A1Y2FWN6</accession>
<dbReference type="STRING" id="56484.A0A1Y2FWN6"/>
<dbReference type="EMBL" id="MCFI01000002">
    <property type="protein sequence ID" value="ORY87075.1"/>
    <property type="molecule type" value="Genomic_DNA"/>
</dbReference>
<feature type="non-terminal residue" evidence="6">
    <location>
        <position position="150"/>
    </location>
</feature>
<dbReference type="GO" id="GO:0000774">
    <property type="term" value="F:adenyl-nucleotide exchange factor activity"/>
    <property type="evidence" value="ECO:0007669"/>
    <property type="project" value="InterPro"/>
</dbReference>
<comment type="caution">
    <text evidence="6">The sequence shown here is derived from an EMBL/GenBank/DDBJ whole genome shotgun (WGS) entry which is preliminary data.</text>
</comment>
<reference evidence="6 7" key="1">
    <citation type="submission" date="2016-07" db="EMBL/GenBank/DDBJ databases">
        <title>Pervasive Adenine N6-methylation of Active Genes in Fungi.</title>
        <authorList>
            <consortium name="DOE Joint Genome Institute"/>
            <person name="Mondo S.J."/>
            <person name="Dannebaum R.O."/>
            <person name="Kuo R.C."/>
            <person name="Labutti K."/>
            <person name="Haridas S."/>
            <person name="Kuo A."/>
            <person name="Salamov A."/>
            <person name="Ahrendt S.R."/>
            <person name="Lipzen A."/>
            <person name="Sullivan W."/>
            <person name="Andreopoulos W.B."/>
            <person name="Clum A."/>
            <person name="Lindquist E."/>
            <person name="Daum C."/>
            <person name="Ramamoorthy G.K."/>
            <person name="Gryganskyi A."/>
            <person name="Culley D."/>
            <person name="Magnuson J.K."/>
            <person name="James T.Y."/>
            <person name="O'Malley M.A."/>
            <person name="Stajich J.E."/>
            <person name="Spatafora J.W."/>
            <person name="Visel A."/>
            <person name="Grigoriev I.V."/>
        </authorList>
    </citation>
    <scope>NUCLEOTIDE SEQUENCE [LARGE SCALE GENOMIC DNA]</scope>
    <source>
        <strain evidence="6 7">12-1054</strain>
    </source>
</reference>
<dbReference type="GO" id="GO:0051087">
    <property type="term" value="F:protein-folding chaperone binding"/>
    <property type="evidence" value="ECO:0007669"/>
    <property type="project" value="InterPro"/>
</dbReference>
<evidence type="ECO:0000256" key="4">
    <source>
        <dbReference type="RuleBase" id="RU000640"/>
    </source>
</evidence>
<dbReference type="InterPro" id="IPR000740">
    <property type="entry name" value="GrpE"/>
</dbReference>
<dbReference type="Gene3D" id="3.90.20.20">
    <property type="match status" value="1"/>
</dbReference>
<gene>
    <name evidence="6" type="ORF">BCR37DRAFT_336512</name>
</gene>
<evidence type="ECO:0000256" key="2">
    <source>
        <dbReference type="ARBA" id="ARBA00009054"/>
    </source>
</evidence>
<dbReference type="AlphaFoldDB" id="A0A1Y2FWN6"/>
<dbReference type="GO" id="GO:0006457">
    <property type="term" value="P:protein folding"/>
    <property type="evidence" value="ECO:0007669"/>
    <property type="project" value="InterPro"/>
</dbReference>
<keyword evidence="3 4" id="KW-0143">Chaperone</keyword>
<dbReference type="Proteomes" id="UP000193685">
    <property type="component" value="Unassembled WGS sequence"/>
</dbReference>
<comment type="function">
    <text evidence="4">Essential component of the PAM complex, a complex required for the translocation of transit peptide-containing proteins from the inner membrane into the mitochondrial matrix in an ATP-dependent manner.</text>
</comment>
<dbReference type="HAMAP" id="MF_01151">
    <property type="entry name" value="GrpE"/>
    <property type="match status" value="1"/>
</dbReference>
<dbReference type="InterPro" id="IPR013805">
    <property type="entry name" value="GrpE_CC"/>
</dbReference>
<dbReference type="SUPFAM" id="SSF58014">
    <property type="entry name" value="Coiled-coil domain of nucleotide exchange factor GrpE"/>
    <property type="match status" value="1"/>
</dbReference>
<dbReference type="Gene3D" id="2.30.22.10">
    <property type="entry name" value="Head domain of nucleotide exchange factor GrpE"/>
    <property type="match status" value="1"/>
</dbReference>